<dbReference type="GO" id="GO:0002116">
    <property type="term" value="C:semaphorin receptor complex"/>
    <property type="evidence" value="ECO:0007669"/>
    <property type="project" value="TreeGrafter"/>
</dbReference>
<dbReference type="Proteomes" id="UP000314982">
    <property type="component" value="Unassembled WGS sequence"/>
</dbReference>
<evidence type="ECO:0000256" key="1">
    <source>
        <dbReference type="SAM" id="Phobius"/>
    </source>
</evidence>
<keyword evidence="1" id="KW-0472">Membrane</keyword>
<dbReference type="Gene3D" id="1.10.506.10">
    <property type="entry name" value="GTPase Activation - p120gap, domain 1"/>
    <property type="match status" value="1"/>
</dbReference>
<keyword evidence="1" id="KW-1133">Transmembrane helix</keyword>
<dbReference type="GeneTree" id="ENSGT01150000286928"/>
<dbReference type="PANTHER" id="PTHR22625">
    <property type="entry name" value="PLEXIN"/>
    <property type="match status" value="1"/>
</dbReference>
<reference evidence="3" key="3">
    <citation type="submission" date="2025-09" db="UniProtKB">
        <authorList>
            <consortium name="Ensembl"/>
        </authorList>
    </citation>
    <scope>IDENTIFICATION</scope>
</reference>
<dbReference type="STRING" id="62062.ENSHHUP00000021214"/>
<dbReference type="InterPro" id="IPR031148">
    <property type="entry name" value="Plexin"/>
</dbReference>
<dbReference type="InterPro" id="IPR008936">
    <property type="entry name" value="Rho_GTPase_activation_prot"/>
</dbReference>
<dbReference type="GO" id="GO:0005886">
    <property type="term" value="C:plasma membrane"/>
    <property type="evidence" value="ECO:0007669"/>
    <property type="project" value="TreeGrafter"/>
</dbReference>
<dbReference type="AlphaFoldDB" id="A0A4W5L6L7"/>
<evidence type="ECO:0000259" key="2">
    <source>
        <dbReference type="Pfam" id="PF08337"/>
    </source>
</evidence>
<reference evidence="4" key="1">
    <citation type="submission" date="2018-06" db="EMBL/GenBank/DDBJ databases">
        <title>Genome assembly of Danube salmon.</title>
        <authorList>
            <person name="Macqueen D.J."/>
            <person name="Gundappa M.K."/>
        </authorList>
    </citation>
    <scope>NUCLEOTIDE SEQUENCE [LARGE SCALE GENOMIC DNA]</scope>
</reference>
<sequence>MHAPIHTRMYLKALSLSYSFIHIPFLDLFQKRADKLNIATEEILVFGVQENNQDVECVMETIEKSNWTDSVICEIKNTPSANIKSVKIRVGNFTKNLLPKQAVPSLLLVLVLIPIIIVVIVGAVWYSHIKQRKMAAQMNKQLELLECDIRNDIRQGFVDMQTEKCDLIENIGAIPFLDYKHFASRIFFPDGGPVMTSCIKDIGQDVVKVQPNESCQALSTLIRDQVFLTSFVHALEEQKNFNVKEK</sequence>
<keyword evidence="4" id="KW-1185">Reference proteome</keyword>
<dbReference type="PANTHER" id="PTHR22625:SF44">
    <property type="entry name" value="PLEXIN-B"/>
    <property type="match status" value="1"/>
</dbReference>
<dbReference type="GO" id="GO:0008360">
    <property type="term" value="P:regulation of cell shape"/>
    <property type="evidence" value="ECO:0007669"/>
    <property type="project" value="TreeGrafter"/>
</dbReference>
<dbReference type="InterPro" id="IPR013548">
    <property type="entry name" value="Plexin_cytoplasmic_RasGAP_dom"/>
</dbReference>
<dbReference type="GO" id="GO:0017154">
    <property type="term" value="F:semaphorin receptor activity"/>
    <property type="evidence" value="ECO:0007669"/>
    <property type="project" value="InterPro"/>
</dbReference>
<dbReference type="GO" id="GO:0030334">
    <property type="term" value="P:regulation of cell migration"/>
    <property type="evidence" value="ECO:0007669"/>
    <property type="project" value="TreeGrafter"/>
</dbReference>
<evidence type="ECO:0000313" key="3">
    <source>
        <dbReference type="Ensembl" id="ENSHHUP00000021214.1"/>
    </source>
</evidence>
<name>A0A4W5L6L7_9TELE</name>
<protein>
    <recommendedName>
        <fullName evidence="2">Plexin cytoplasmic RasGAP domain-containing protein</fullName>
    </recommendedName>
</protein>
<accession>A0A4W5L6L7</accession>
<keyword evidence="1" id="KW-0812">Transmembrane</keyword>
<feature type="domain" description="Plexin cytoplasmic RasGAP" evidence="2">
    <location>
        <begin position="174"/>
        <end position="246"/>
    </location>
</feature>
<dbReference type="GO" id="GO:0050772">
    <property type="term" value="P:positive regulation of axonogenesis"/>
    <property type="evidence" value="ECO:0007669"/>
    <property type="project" value="TreeGrafter"/>
</dbReference>
<proteinExistence type="predicted"/>
<evidence type="ECO:0000313" key="4">
    <source>
        <dbReference type="Proteomes" id="UP000314982"/>
    </source>
</evidence>
<reference evidence="3" key="2">
    <citation type="submission" date="2025-08" db="UniProtKB">
        <authorList>
            <consortium name="Ensembl"/>
        </authorList>
    </citation>
    <scope>IDENTIFICATION</scope>
</reference>
<dbReference type="Ensembl" id="ENSHHUT00000022011.1">
    <property type="protein sequence ID" value="ENSHHUP00000021214.1"/>
    <property type="gene ID" value="ENSHHUG00000013292.1"/>
</dbReference>
<dbReference type="GO" id="GO:0007162">
    <property type="term" value="P:negative regulation of cell adhesion"/>
    <property type="evidence" value="ECO:0007669"/>
    <property type="project" value="TreeGrafter"/>
</dbReference>
<dbReference type="Pfam" id="PF08337">
    <property type="entry name" value="Plexin_cytopl"/>
    <property type="match status" value="1"/>
</dbReference>
<organism evidence="3 4">
    <name type="scientific">Hucho hucho</name>
    <name type="common">huchen</name>
    <dbReference type="NCBI Taxonomy" id="62062"/>
    <lineage>
        <taxon>Eukaryota</taxon>
        <taxon>Metazoa</taxon>
        <taxon>Chordata</taxon>
        <taxon>Craniata</taxon>
        <taxon>Vertebrata</taxon>
        <taxon>Euteleostomi</taxon>
        <taxon>Actinopterygii</taxon>
        <taxon>Neopterygii</taxon>
        <taxon>Teleostei</taxon>
        <taxon>Protacanthopterygii</taxon>
        <taxon>Salmoniformes</taxon>
        <taxon>Salmonidae</taxon>
        <taxon>Salmoninae</taxon>
        <taxon>Hucho</taxon>
    </lineage>
</organism>
<feature type="transmembrane region" description="Helical" evidence="1">
    <location>
        <begin position="106"/>
        <end position="126"/>
    </location>
</feature>